<evidence type="ECO:0000256" key="3">
    <source>
        <dbReference type="SAM" id="MobiDB-lite"/>
    </source>
</evidence>
<dbReference type="GO" id="GO:0016020">
    <property type="term" value="C:membrane"/>
    <property type="evidence" value="ECO:0007669"/>
    <property type="project" value="InterPro"/>
</dbReference>
<dbReference type="InterPro" id="IPR004995">
    <property type="entry name" value="Spore_Ger"/>
</dbReference>
<keyword evidence="2 4" id="KW-0472">Membrane</keyword>
<sequence length="510" mass="57102">MFKKWFHPKPSRGSAHSGGRGGPPSKPSGSPVEQIRQRLHSCDDVNVQRIALESGVVCHLIFIESITDTKRIQDFIVRPLLEDCLRDGERELIRRIADGAVIPIQATAASGPEEAVRLVLDGNAALVVDDRWPAFLFPITSYKGRSVPEATNEMVIIGPQEAFVENIQTNLSLIRHKLKHPDFKTLKFEIGEYTQTSIYVVYIHRLVDTEVLDTVMRELDSIRTDSVIGVSYIAELMNGQPFSPFPTIQYTERPDTLAASILEGRIGIMVDGTPQALLAPVTFFSQMQSPEDYFQNYISATWIRWVRYFFAIASFLVPSFYLAITTFHPEMIPATLLVTISAARENVPFPLMVEVLIMEMTFEALREAGIRIPRPLGQTVSIIGAIVIGQATVQAGIVSAPTVIVVSITGIASFVIPHFELGLAFRLLRFPLLLLGGTFGLFGIILGLFVMFWHMTMLKSFGVPFMHPIAPFVLKDWKDVLIRTRWSLMNRRPDSYGSEAKRRQEVSDDP</sequence>
<keyword evidence="4" id="KW-1133">Transmembrane helix</keyword>
<feature type="transmembrane region" description="Helical" evidence="4">
    <location>
        <begin position="403"/>
        <end position="425"/>
    </location>
</feature>
<comment type="similarity">
    <text evidence="1">Belongs to the GerABKA family.</text>
</comment>
<feature type="transmembrane region" description="Helical" evidence="4">
    <location>
        <begin position="305"/>
        <end position="327"/>
    </location>
</feature>
<evidence type="ECO:0000256" key="4">
    <source>
        <dbReference type="SAM" id="Phobius"/>
    </source>
</evidence>
<proteinExistence type="inferred from homology"/>
<accession>A0A7X0SP21</accession>
<keyword evidence="6" id="KW-1185">Reference proteome</keyword>
<evidence type="ECO:0000256" key="1">
    <source>
        <dbReference type="ARBA" id="ARBA00005278"/>
    </source>
</evidence>
<evidence type="ECO:0000256" key="2">
    <source>
        <dbReference type="ARBA" id="ARBA00023136"/>
    </source>
</evidence>
<keyword evidence="4" id="KW-0812">Transmembrane</keyword>
<dbReference type="Proteomes" id="UP000564644">
    <property type="component" value="Unassembled WGS sequence"/>
</dbReference>
<organism evidence="5 6">
    <name type="scientific">Cohnella zeiphila</name>
    <dbReference type="NCBI Taxonomy" id="2761120"/>
    <lineage>
        <taxon>Bacteria</taxon>
        <taxon>Bacillati</taxon>
        <taxon>Bacillota</taxon>
        <taxon>Bacilli</taxon>
        <taxon>Bacillales</taxon>
        <taxon>Paenibacillaceae</taxon>
        <taxon>Cohnella</taxon>
    </lineage>
</organism>
<evidence type="ECO:0000313" key="5">
    <source>
        <dbReference type="EMBL" id="MBB6733557.1"/>
    </source>
</evidence>
<evidence type="ECO:0000313" key="6">
    <source>
        <dbReference type="Proteomes" id="UP000564644"/>
    </source>
</evidence>
<feature type="region of interest" description="Disordered" evidence="3">
    <location>
        <begin position="1"/>
        <end position="33"/>
    </location>
</feature>
<protein>
    <submittedName>
        <fullName evidence="5">Spore germination protein</fullName>
    </submittedName>
</protein>
<gene>
    <name evidence="5" type="ORF">H7C18_21765</name>
</gene>
<dbReference type="PIRSF" id="PIRSF005690">
    <property type="entry name" value="GerBA"/>
    <property type="match status" value="1"/>
</dbReference>
<comment type="caution">
    <text evidence="5">The sequence shown here is derived from an EMBL/GenBank/DDBJ whole genome shotgun (WGS) entry which is preliminary data.</text>
</comment>
<feature type="transmembrane region" description="Helical" evidence="4">
    <location>
        <begin position="432"/>
        <end position="455"/>
    </location>
</feature>
<dbReference type="AlphaFoldDB" id="A0A7X0SP21"/>
<dbReference type="GO" id="GO:0009847">
    <property type="term" value="P:spore germination"/>
    <property type="evidence" value="ECO:0007669"/>
    <property type="project" value="InterPro"/>
</dbReference>
<dbReference type="RefSeq" id="WP_185131223.1">
    <property type="nucleotide sequence ID" value="NZ_JACJVO010000028.1"/>
</dbReference>
<dbReference type="PANTHER" id="PTHR22550:SF5">
    <property type="entry name" value="LEUCINE ZIPPER PROTEIN 4"/>
    <property type="match status" value="1"/>
</dbReference>
<feature type="compositionally biased region" description="Basic residues" evidence="3">
    <location>
        <begin position="1"/>
        <end position="10"/>
    </location>
</feature>
<name>A0A7X0SP21_9BACL</name>
<dbReference type="PANTHER" id="PTHR22550">
    <property type="entry name" value="SPORE GERMINATION PROTEIN"/>
    <property type="match status" value="1"/>
</dbReference>
<dbReference type="EMBL" id="JACJVO010000028">
    <property type="protein sequence ID" value="MBB6733557.1"/>
    <property type="molecule type" value="Genomic_DNA"/>
</dbReference>
<reference evidence="5 6" key="1">
    <citation type="submission" date="2020-08" db="EMBL/GenBank/DDBJ databases">
        <title>Cohnella phylogeny.</title>
        <authorList>
            <person name="Dunlap C."/>
        </authorList>
    </citation>
    <scope>NUCLEOTIDE SEQUENCE [LARGE SCALE GENOMIC DNA]</scope>
    <source>
        <strain evidence="5 6">CBP 2801</strain>
    </source>
</reference>
<dbReference type="InterPro" id="IPR050768">
    <property type="entry name" value="UPF0353/GerABKA_families"/>
</dbReference>
<dbReference type="Pfam" id="PF03323">
    <property type="entry name" value="GerA"/>
    <property type="match status" value="1"/>
</dbReference>